<dbReference type="RefSeq" id="WP_328856200.1">
    <property type="nucleotide sequence ID" value="NZ_CP108021.1"/>
</dbReference>
<protein>
    <recommendedName>
        <fullName evidence="3">DUF8176 domain-containing protein</fullName>
    </recommendedName>
</protein>
<evidence type="ECO:0000256" key="1">
    <source>
        <dbReference type="SAM" id="MobiDB-lite"/>
    </source>
</evidence>
<name>A0AAU4JXN9_9NOCA</name>
<keyword evidence="2" id="KW-0472">Membrane</keyword>
<keyword evidence="5" id="KW-1185">Reference proteome</keyword>
<evidence type="ECO:0000313" key="4">
    <source>
        <dbReference type="EMBL" id="WUM18579.1"/>
    </source>
</evidence>
<feature type="transmembrane region" description="Helical" evidence="2">
    <location>
        <begin position="34"/>
        <end position="55"/>
    </location>
</feature>
<keyword evidence="2" id="KW-0812">Transmembrane</keyword>
<organism evidence="4 5">
    <name type="scientific">Williamsia herbipolensis</name>
    <dbReference type="NCBI Taxonomy" id="1603258"/>
    <lineage>
        <taxon>Bacteria</taxon>
        <taxon>Bacillati</taxon>
        <taxon>Actinomycetota</taxon>
        <taxon>Actinomycetes</taxon>
        <taxon>Mycobacteriales</taxon>
        <taxon>Nocardiaceae</taxon>
        <taxon>Williamsia</taxon>
    </lineage>
</organism>
<sequence length="219" mass="22003">MNTDPSSNWSATLEEIAVRGSRRRRARGGNRRRVALISGAVVVVAGIVAGAVVLATSSGSSGTGSTVSGSSGAGSTGDAQDNAAPADGPQIPFCTTGTDGAVTTIDERADPTSPTGAIATFLAAAITDRSPVAARAAIADTAPVPTVIELQRWIAALPQGTDAWCARVTLTDSAARVLVDVRVRTPAVVADVARGDAFYVSADGSGRWKIDAIISGDGS</sequence>
<proteinExistence type="predicted"/>
<keyword evidence="2" id="KW-1133">Transmembrane helix</keyword>
<dbReference type="Pfam" id="PF26527">
    <property type="entry name" value="DUF8176"/>
    <property type="match status" value="1"/>
</dbReference>
<accession>A0AAU4JXN9</accession>
<feature type="domain" description="DUF8176" evidence="3">
    <location>
        <begin position="92"/>
        <end position="213"/>
    </location>
</feature>
<reference evidence="4 5" key="1">
    <citation type="submission" date="2022-10" db="EMBL/GenBank/DDBJ databases">
        <title>The complete genomes of actinobacterial strains from the NBC collection.</title>
        <authorList>
            <person name="Joergensen T.S."/>
            <person name="Alvarez Arevalo M."/>
            <person name="Sterndorff E.B."/>
            <person name="Faurdal D."/>
            <person name="Vuksanovic O."/>
            <person name="Mourched A.-S."/>
            <person name="Charusanti P."/>
            <person name="Shaw S."/>
            <person name="Blin K."/>
            <person name="Weber T."/>
        </authorList>
    </citation>
    <scope>NUCLEOTIDE SEQUENCE [LARGE SCALE GENOMIC DNA]</scope>
    <source>
        <strain evidence="4 5">NBC_00319</strain>
    </source>
</reference>
<dbReference type="AlphaFoldDB" id="A0AAU4JXN9"/>
<dbReference type="InterPro" id="IPR058489">
    <property type="entry name" value="DUF8176"/>
</dbReference>
<dbReference type="EMBL" id="CP108021">
    <property type="protein sequence ID" value="WUM18579.1"/>
    <property type="molecule type" value="Genomic_DNA"/>
</dbReference>
<gene>
    <name evidence="4" type="ORF">OG579_12575</name>
</gene>
<dbReference type="KEGG" id="whr:OG579_12575"/>
<evidence type="ECO:0000256" key="2">
    <source>
        <dbReference type="SAM" id="Phobius"/>
    </source>
</evidence>
<feature type="compositionally biased region" description="Low complexity" evidence="1">
    <location>
        <begin position="57"/>
        <end position="70"/>
    </location>
</feature>
<evidence type="ECO:0000259" key="3">
    <source>
        <dbReference type="Pfam" id="PF26527"/>
    </source>
</evidence>
<evidence type="ECO:0000313" key="5">
    <source>
        <dbReference type="Proteomes" id="UP001432128"/>
    </source>
</evidence>
<dbReference type="Proteomes" id="UP001432128">
    <property type="component" value="Chromosome"/>
</dbReference>
<feature type="region of interest" description="Disordered" evidence="1">
    <location>
        <begin position="57"/>
        <end position="99"/>
    </location>
</feature>